<dbReference type="SUPFAM" id="SSF52540">
    <property type="entry name" value="P-loop containing nucleoside triphosphate hydrolases"/>
    <property type="match status" value="1"/>
</dbReference>
<dbReference type="AlphaFoldDB" id="A0A542SP52"/>
<dbReference type="NCBIfam" id="TIGR02868">
    <property type="entry name" value="CydC"/>
    <property type="match status" value="1"/>
</dbReference>
<feature type="transmembrane region" description="Helical" evidence="7">
    <location>
        <begin position="240"/>
        <end position="271"/>
    </location>
</feature>
<dbReference type="GO" id="GO:0045454">
    <property type="term" value="P:cell redox homeostasis"/>
    <property type="evidence" value="ECO:0007669"/>
    <property type="project" value="InterPro"/>
</dbReference>
<evidence type="ECO:0000259" key="8">
    <source>
        <dbReference type="PROSITE" id="PS50893"/>
    </source>
</evidence>
<evidence type="ECO:0000256" key="5">
    <source>
        <dbReference type="ARBA" id="ARBA00022989"/>
    </source>
</evidence>
<feature type="domain" description="ABC transmembrane type-1" evidence="9">
    <location>
        <begin position="24"/>
        <end position="275"/>
    </location>
</feature>
<reference evidence="10 11" key="1">
    <citation type="submission" date="2019-06" db="EMBL/GenBank/DDBJ databases">
        <title>Sequencing the genomes of 1000 actinobacteria strains.</title>
        <authorList>
            <person name="Klenk H.-P."/>
        </authorList>
    </citation>
    <scope>NUCLEOTIDE SEQUENCE [LARGE SCALE GENOMIC DNA]</scope>
    <source>
        <strain evidence="10 11">DSM 10596</strain>
    </source>
</reference>
<dbReference type="PANTHER" id="PTHR24221:SF654">
    <property type="entry name" value="ATP-BINDING CASSETTE SUB-FAMILY B MEMBER 6"/>
    <property type="match status" value="1"/>
</dbReference>
<keyword evidence="11" id="KW-1185">Reference proteome</keyword>
<feature type="domain" description="ABC transporter" evidence="8">
    <location>
        <begin position="341"/>
        <end position="553"/>
    </location>
</feature>
<dbReference type="Gene3D" id="3.40.50.300">
    <property type="entry name" value="P-loop containing nucleotide triphosphate hydrolases"/>
    <property type="match status" value="1"/>
</dbReference>
<name>A0A542SP52_9MICO</name>
<feature type="transmembrane region" description="Helical" evidence="7">
    <location>
        <begin position="55"/>
        <end position="75"/>
    </location>
</feature>
<evidence type="ECO:0000259" key="9">
    <source>
        <dbReference type="PROSITE" id="PS50929"/>
    </source>
</evidence>
<feature type="transmembrane region" description="Helical" evidence="7">
    <location>
        <begin position="277"/>
        <end position="304"/>
    </location>
</feature>
<sequence>MGDIRVLRWALSLVTISWARVARAVLLGTAALGSAVALGAFSAWLIAWASKMPPVLALSTIVVAVRAFGISRGVFRYLERLASHHVALTTMGQLRTKLYERLAAAPIGAVTALRRGDLLARVGADVDTVGEVVVRAMIPAGISLCVSAATVIAMAVLLPAAGWWLAIGLAVASVLGPYLTALGARSAARAGAQAHADTAAAALDLIDHATDITVAGKTRAYLSGIRESDRRWIKATDRGARALGAGAAAGTLGLAVAVLGALICGIPAVSSGKLSDIALAVVVLTPLAAFESTMVLPAAALQVFQSAAAARRLRELWDNSAPRAAHPAAQPLVDPDLPCALRTRNLAVGWDGSRSAITIGDVDLPVGASLLVTGASGSGKTTLLATLAGLIAPVRGSVERRAATLMTAEDAHIFNTTVLENLRVARGDITRDEARAALRLVGLDSWFAAQPEGLDTMLGNDGISVSGGERRRLLIARALLARAPILVIDEPAEHLDSASAYRLLDDLLRLPAATAGSRFPVLAVVIASHHVGARPAGVPVVSLHIPGLAASAH</sequence>
<keyword evidence="6 7" id="KW-0472">Membrane</keyword>
<dbReference type="PANTHER" id="PTHR24221">
    <property type="entry name" value="ATP-BINDING CASSETTE SUB-FAMILY B"/>
    <property type="match status" value="1"/>
</dbReference>
<dbReference type="GO" id="GO:0034775">
    <property type="term" value="P:glutathione transmembrane transport"/>
    <property type="evidence" value="ECO:0007669"/>
    <property type="project" value="InterPro"/>
</dbReference>
<dbReference type="GO" id="GO:0016887">
    <property type="term" value="F:ATP hydrolysis activity"/>
    <property type="evidence" value="ECO:0007669"/>
    <property type="project" value="InterPro"/>
</dbReference>
<dbReference type="GO" id="GO:0005886">
    <property type="term" value="C:plasma membrane"/>
    <property type="evidence" value="ECO:0007669"/>
    <property type="project" value="UniProtKB-SubCell"/>
</dbReference>
<dbReference type="Proteomes" id="UP000316181">
    <property type="component" value="Unassembled WGS sequence"/>
</dbReference>
<dbReference type="PROSITE" id="PS50929">
    <property type="entry name" value="ABC_TM1F"/>
    <property type="match status" value="1"/>
</dbReference>
<dbReference type="InterPro" id="IPR003439">
    <property type="entry name" value="ABC_transporter-like_ATP-bd"/>
</dbReference>
<dbReference type="PROSITE" id="PS00211">
    <property type="entry name" value="ABC_TRANSPORTER_1"/>
    <property type="match status" value="1"/>
</dbReference>
<dbReference type="GO" id="GO:0140359">
    <property type="term" value="F:ABC-type transporter activity"/>
    <property type="evidence" value="ECO:0007669"/>
    <property type="project" value="InterPro"/>
</dbReference>
<evidence type="ECO:0000256" key="6">
    <source>
        <dbReference type="ARBA" id="ARBA00023136"/>
    </source>
</evidence>
<organism evidence="10 11">
    <name type="scientific">Rarobacter incanus</name>
    <dbReference type="NCBI Taxonomy" id="153494"/>
    <lineage>
        <taxon>Bacteria</taxon>
        <taxon>Bacillati</taxon>
        <taxon>Actinomycetota</taxon>
        <taxon>Actinomycetes</taxon>
        <taxon>Micrococcales</taxon>
        <taxon>Rarobacteraceae</taxon>
        <taxon>Rarobacter</taxon>
    </lineage>
</organism>
<keyword evidence="5 7" id="KW-1133">Transmembrane helix</keyword>
<gene>
    <name evidence="10" type="ORF">FB389_0691</name>
</gene>
<dbReference type="Gene3D" id="1.20.1560.10">
    <property type="entry name" value="ABC transporter type 1, transmembrane domain"/>
    <property type="match status" value="1"/>
</dbReference>
<accession>A0A542SP52</accession>
<evidence type="ECO:0000313" key="11">
    <source>
        <dbReference type="Proteomes" id="UP000316181"/>
    </source>
</evidence>
<proteinExistence type="predicted"/>
<evidence type="ECO:0000256" key="4">
    <source>
        <dbReference type="ARBA" id="ARBA00022840"/>
    </source>
</evidence>
<comment type="caution">
    <text evidence="10">The sequence shown here is derived from an EMBL/GenBank/DDBJ whole genome shotgun (WGS) entry which is preliminary data.</text>
</comment>
<dbReference type="InterPro" id="IPR036640">
    <property type="entry name" value="ABC1_TM_sf"/>
</dbReference>
<evidence type="ECO:0000256" key="1">
    <source>
        <dbReference type="ARBA" id="ARBA00004651"/>
    </source>
</evidence>
<evidence type="ECO:0000256" key="7">
    <source>
        <dbReference type="SAM" id="Phobius"/>
    </source>
</evidence>
<dbReference type="InterPro" id="IPR039421">
    <property type="entry name" value="Type_1_exporter"/>
</dbReference>
<keyword evidence="4 10" id="KW-0067">ATP-binding</keyword>
<keyword evidence="2 7" id="KW-0812">Transmembrane</keyword>
<dbReference type="InterPro" id="IPR017871">
    <property type="entry name" value="ABC_transporter-like_CS"/>
</dbReference>
<dbReference type="InterPro" id="IPR027417">
    <property type="entry name" value="P-loop_NTPase"/>
</dbReference>
<comment type="subcellular location">
    <subcellularLocation>
        <location evidence="1">Cell membrane</location>
        <topology evidence="1">Multi-pass membrane protein</topology>
    </subcellularLocation>
</comment>
<evidence type="ECO:0000256" key="2">
    <source>
        <dbReference type="ARBA" id="ARBA00022692"/>
    </source>
</evidence>
<feature type="transmembrane region" description="Helical" evidence="7">
    <location>
        <begin position="163"/>
        <end position="184"/>
    </location>
</feature>
<dbReference type="Pfam" id="PF00664">
    <property type="entry name" value="ABC_membrane"/>
    <property type="match status" value="1"/>
</dbReference>
<dbReference type="InterPro" id="IPR011527">
    <property type="entry name" value="ABC1_TM_dom"/>
</dbReference>
<dbReference type="RefSeq" id="WP_142111354.1">
    <property type="nucleotide sequence ID" value="NZ_BAAATB010000008.1"/>
</dbReference>
<protein>
    <submittedName>
        <fullName evidence="10">ATP-binding cassette subfamily C protein CydC</fullName>
    </submittedName>
</protein>
<dbReference type="OrthoDB" id="3237158at2"/>
<evidence type="ECO:0000256" key="3">
    <source>
        <dbReference type="ARBA" id="ARBA00022741"/>
    </source>
</evidence>
<dbReference type="InterPro" id="IPR003593">
    <property type="entry name" value="AAA+_ATPase"/>
</dbReference>
<dbReference type="EMBL" id="VFNV01000001">
    <property type="protein sequence ID" value="TQK76037.1"/>
    <property type="molecule type" value="Genomic_DNA"/>
</dbReference>
<feature type="transmembrane region" description="Helical" evidence="7">
    <location>
        <begin position="136"/>
        <end position="157"/>
    </location>
</feature>
<feature type="transmembrane region" description="Helical" evidence="7">
    <location>
        <begin position="21"/>
        <end position="49"/>
    </location>
</feature>
<keyword evidence="3" id="KW-0547">Nucleotide-binding</keyword>
<dbReference type="SMART" id="SM00382">
    <property type="entry name" value="AAA"/>
    <property type="match status" value="1"/>
</dbReference>
<dbReference type="Pfam" id="PF00005">
    <property type="entry name" value="ABC_tran"/>
    <property type="match status" value="1"/>
</dbReference>
<dbReference type="InterPro" id="IPR014223">
    <property type="entry name" value="ABC_CydC/D"/>
</dbReference>
<dbReference type="PROSITE" id="PS50893">
    <property type="entry name" value="ABC_TRANSPORTER_2"/>
    <property type="match status" value="1"/>
</dbReference>
<dbReference type="SUPFAM" id="SSF90123">
    <property type="entry name" value="ABC transporter transmembrane region"/>
    <property type="match status" value="1"/>
</dbReference>
<evidence type="ECO:0000313" key="10">
    <source>
        <dbReference type="EMBL" id="TQK76037.1"/>
    </source>
</evidence>
<dbReference type="GO" id="GO:0005524">
    <property type="term" value="F:ATP binding"/>
    <property type="evidence" value="ECO:0007669"/>
    <property type="project" value="UniProtKB-KW"/>
</dbReference>